<dbReference type="AlphaFoldDB" id="A0A6C0BRG1"/>
<sequence>MATSFNAITRYYQACWDSKLPVTELVAQFFNRDAYLTYHALDDPLINFDCRGREEICDQFFKPWANITNRSGTIVCEFSCEQIQQSVYKVCYYIIQQHHETKYALLIHDVIRLGEDLSIVGYHGQRRWRKNVSKKDT</sequence>
<protein>
    <submittedName>
        <fullName evidence="1">Uncharacterized protein</fullName>
    </submittedName>
</protein>
<dbReference type="EMBL" id="MN739210">
    <property type="protein sequence ID" value="QHS93853.1"/>
    <property type="molecule type" value="Genomic_DNA"/>
</dbReference>
<accession>A0A6C0BRG1</accession>
<organism evidence="1">
    <name type="scientific">viral metagenome</name>
    <dbReference type="NCBI Taxonomy" id="1070528"/>
    <lineage>
        <taxon>unclassified sequences</taxon>
        <taxon>metagenomes</taxon>
        <taxon>organismal metagenomes</taxon>
    </lineage>
</organism>
<evidence type="ECO:0000313" key="1">
    <source>
        <dbReference type="EMBL" id="QHS93853.1"/>
    </source>
</evidence>
<proteinExistence type="predicted"/>
<reference evidence="1" key="1">
    <citation type="journal article" date="2020" name="Nature">
        <title>Giant virus diversity and host interactions through global metagenomics.</title>
        <authorList>
            <person name="Schulz F."/>
            <person name="Roux S."/>
            <person name="Paez-Espino D."/>
            <person name="Jungbluth S."/>
            <person name="Walsh D.A."/>
            <person name="Denef V.J."/>
            <person name="McMahon K.D."/>
            <person name="Konstantinidis K.T."/>
            <person name="Eloe-Fadrosh E.A."/>
            <person name="Kyrpides N.C."/>
            <person name="Woyke T."/>
        </authorList>
    </citation>
    <scope>NUCLEOTIDE SEQUENCE</scope>
    <source>
        <strain evidence="1">GVMAG-M-3300018080-19</strain>
    </source>
</reference>
<name>A0A6C0BRG1_9ZZZZ</name>